<protein>
    <submittedName>
        <fullName evidence="1">Uncharacterized protein</fullName>
    </submittedName>
</protein>
<dbReference type="EMBL" id="JAPHNI010000481">
    <property type="protein sequence ID" value="KAJ8110627.1"/>
    <property type="molecule type" value="Genomic_DNA"/>
</dbReference>
<proteinExistence type="predicted"/>
<dbReference type="Proteomes" id="UP001153331">
    <property type="component" value="Unassembled WGS sequence"/>
</dbReference>
<keyword evidence="2" id="KW-1185">Reference proteome</keyword>
<gene>
    <name evidence="1" type="ORF">OPT61_g6577</name>
</gene>
<comment type="caution">
    <text evidence="1">The sequence shown here is derived from an EMBL/GenBank/DDBJ whole genome shotgun (WGS) entry which is preliminary data.</text>
</comment>
<name>A0ACC2I5K2_9PLEO</name>
<accession>A0ACC2I5K2</accession>
<sequence length="151" mass="16992">MDVTQQWFFKEPSDLQKSRKELYGIFRRAVDLAELLRTQKAYWSIRYPTRQYSSVPKWPDPAAIAVQEVNISTCIAGHCAWQKIGEIESKLLSLITIGAKSIDDPTVIRVVISPNIFDITITAVELSEKSNADWLIKFATDTALESSSVAT</sequence>
<reference evidence="1" key="1">
    <citation type="submission" date="2022-11" db="EMBL/GenBank/DDBJ databases">
        <title>Genome Sequence of Boeremia exigua.</title>
        <authorList>
            <person name="Buettner E."/>
        </authorList>
    </citation>
    <scope>NUCLEOTIDE SEQUENCE</scope>
    <source>
        <strain evidence="1">CU02</strain>
    </source>
</reference>
<evidence type="ECO:0000313" key="2">
    <source>
        <dbReference type="Proteomes" id="UP001153331"/>
    </source>
</evidence>
<organism evidence="1 2">
    <name type="scientific">Boeremia exigua</name>
    <dbReference type="NCBI Taxonomy" id="749465"/>
    <lineage>
        <taxon>Eukaryota</taxon>
        <taxon>Fungi</taxon>
        <taxon>Dikarya</taxon>
        <taxon>Ascomycota</taxon>
        <taxon>Pezizomycotina</taxon>
        <taxon>Dothideomycetes</taxon>
        <taxon>Pleosporomycetidae</taxon>
        <taxon>Pleosporales</taxon>
        <taxon>Pleosporineae</taxon>
        <taxon>Didymellaceae</taxon>
        <taxon>Boeremia</taxon>
    </lineage>
</organism>
<evidence type="ECO:0000313" key="1">
    <source>
        <dbReference type="EMBL" id="KAJ8110627.1"/>
    </source>
</evidence>